<dbReference type="Proteomes" id="UP000002008">
    <property type="component" value="Chromosome"/>
</dbReference>
<dbReference type="EMBL" id="CP000909">
    <property type="protein sequence ID" value="ABY34466.1"/>
    <property type="molecule type" value="Genomic_DNA"/>
</dbReference>
<feature type="coiled-coil region" evidence="1">
    <location>
        <begin position="156"/>
        <end position="201"/>
    </location>
</feature>
<dbReference type="HOGENOM" id="CLU_1137365_0_0_0"/>
<evidence type="ECO:0000256" key="1">
    <source>
        <dbReference type="SAM" id="Coils"/>
    </source>
</evidence>
<dbReference type="RefSeq" id="WP_012257122.1">
    <property type="nucleotide sequence ID" value="NC_010175.1"/>
</dbReference>
<evidence type="ECO:0000313" key="3">
    <source>
        <dbReference type="Proteomes" id="UP000002008"/>
    </source>
</evidence>
<name>A9WK15_CHLAA</name>
<accession>A9WK15</accession>
<dbReference type="KEGG" id="cau:Caur_1237"/>
<protein>
    <recommendedName>
        <fullName evidence="4">Chromosome partition protein Smc</fullName>
    </recommendedName>
</protein>
<keyword evidence="1" id="KW-0175">Coiled coil</keyword>
<reference evidence="3" key="1">
    <citation type="journal article" date="2011" name="BMC Genomics">
        <title>Complete genome sequence of the filamentous anoxygenic phototrophic bacterium Chloroflexus aurantiacus.</title>
        <authorList>
            <person name="Tang K.H."/>
            <person name="Barry K."/>
            <person name="Chertkov O."/>
            <person name="Dalin E."/>
            <person name="Han C.S."/>
            <person name="Hauser L.J."/>
            <person name="Honchak B.M."/>
            <person name="Karbach L.E."/>
            <person name="Land M.L."/>
            <person name="Lapidus A."/>
            <person name="Larimer F.W."/>
            <person name="Mikhailova N."/>
            <person name="Pitluck S."/>
            <person name="Pierson B.K."/>
            <person name="Blankenship R.E."/>
        </authorList>
    </citation>
    <scope>NUCLEOTIDE SEQUENCE [LARGE SCALE GENOMIC DNA]</scope>
    <source>
        <strain evidence="3">ATCC 29366 / DSM 635 / J-10-fl</strain>
    </source>
</reference>
<gene>
    <name evidence="2" type="ordered locus">Caur_1237</name>
</gene>
<evidence type="ECO:0000313" key="2">
    <source>
        <dbReference type="EMBL" id="ABY34466.1"/>
    </source>
</evidence>
<dbReference type="STRING" id="324602.Caur_1237"/>
<feature type="coiled-coil region" evidence="1">
    <location>
        <begin position="50"/>
        <end position="120"/>
    </location>
</feature>
<keyword evidence="3" id="KW-1185">Reference proteome</keyword>
<dbReference type="EnsemblBacteria" id="ABY34466">
    <property type="protein sequence ID" value="ABY34466"/>
    <property type="gene ID" value="Caur_1237"/>
</dbReference>
<dbReference type="eggNOG" id="ENOG5032N3T">
    <property type="taxonomic scope" value="Bacteria"/>
</dbReference>
<dbReference type="PATRIC" id="fig|324602.8.peg.1421"/>
<dbReference type="InParanoid" id="A9WK15"/>
<sequence>MTDEVNGIRTPQEEAEELERVRQIILGSNVRQPRQAEVDRLREIIFGPQMEEYARMFSDLRRQLEHLTEDVRQLQDRLGEVEKSVQRRFDALEVETRRLNDELRREIERQRARESLLQQVVAQARQHEAAITGLGDGVSELRRVQSHHDLEIRSGRAGLAETRDLLEQRTQALRREIRSTEDALRAELRRIADRLDNQKTDRKALASMLIEIATRLETGSTVAGLLDGLSSAKDE</sequence>
<evidence type="ECO:0008006" key="4">
    <source>
        <dbReference type="Google" id="ProtNLM"/>
    </source>
</evidence>
<organism evidence="2 3">
    <name type="scientific">Chloroflexus aurantiacus (strain ATCC 29366 / DSM 635 / J-10-fl)</name>
    <dbReference type="NCBI Taxonomy" id="324602"/>
    <lineage>
        <taxon>Bacteria</taxon>
        <taxon>Bacillati</taxon>
        <taxon>Chloroflexota</taxon>
        <taxon>Chloroflexia</taxon>
        <taxon>Chloroflexales</taxon>
        <taxon>Chloroflexineae</taxon>
        <taxon>Chloroflexaceae</taxon>
        <taxon>Chloroflexus</taxon>
    </lineage>
</organism>
<proteinExistence type="predicted"/>
<dbReference type="AlphaFoldDB" id="A9WK15"/>